<evidence type="ECO:0000256" key="1">
    <source>
        <dbReference type="ARBA" id="ARBA00022443"/>
    </source>
</evidence>
<dbReference type="PANTHER" id="PTHR11232">
    <property type="entry name" value="PHOSPHOTYROSINE INTERACTION DOMAIN-CONTAINING FAMILY MEMBER"/>
    <property type="match status" value="1"/>
</dbReference>
<evidence type="ECO:0008006" key="8">
    <source>
        <dbReference type="Google" id="ProtNLM"/>
    </source>
</evidence>
<feature type="region of interest" description="Disordered" evidence="3">
    <location>
        <begin position="130"/>
        <end position="154"/>
    </location>
</feature>
<dbReference type="GeneID" id="5888945"/>
<feature type="region of interest" description="Disordered" evidence="3">
    <location>
        <begin position="174"/>
        <end position="200"/>
    </location>
</feature>
<dbReference type="RefSeq" id="XP_001743746.1">
    <property type="nucleotide sequence ID" value="XM_001743694.1"/>
</dbReference>
<dbReference type="AlphaFoldDB" id="A9UTX8"/>
<evidence type="ECO:0000313" key="7">
    <source>
        <dbReference type="Proteomes" id="UP000001357"/>
    </source>
</evidence>
<feature type="compositionally biased region" description="Low complexity" evidence="3">
    <location>
        <begin position="176"/>
        <end position="192"/>
    </location>
</feature>
<feature type="region of interest" description="Disordered" evidence="3">
    <location>
        <begin position="1"/>
        <end position="48"/>
    </location>
</feature>
<dbReference type="eggNOG" id="KOG2177">
    <property type="taxonomic scope" value="Eukaryota"/>
</dbReference>
<feature type="compositionally biased region" description="Basic residues" evidence="3">
    <location>
        <begin position="1"/>
        <end position="10"/>
    </location>
</feature>
<dbReference type="STRING" id="81824.A9UTX8"/>
<dbReference type="Proteomes" id="UP000001357">
    <property type="component" value="Unassembled WGS sequence"/>
</dbReference>
<dbReference type="InterPro" id="IPR011993">
    <property type="entry name" value="PH-like_dom_sf"/>
</dbReference>
<dbReference type="PROSITE" id="PS50002">
    <property type="entry name" value="SH3"/>
    <property type="match status" value="1"/>
</dbReference>
<keyword evidence="1 2" id="KW-0728">SH3 domain</keyword>
<dbReference type="Pfam" id="PF14604">
    <property type="entry name" value="SH3_9"/>
    <property type="match status" value="1"/>
</dbReference>
<evidence type="ECO:0000259" key="4">
    <source>
        <dbReference type="PROSITE" id="PS01179"/>
    </source>
</evidence>
<sequence length="390" mass="43491">MATHNQKARRPSGWDNPFGKPSPRGSEGLPSAGGGAGAEEEYEVTDEQDAFEIEIDPEKAVPNFVAAYPYDAKEVDELTLRKGDLIYVTEQGEDGWYIGANLTTSQAGTFPGNFVVVLQSEPDGDEELARRLQEEEERAAAASAKGGETHGRATAALTADEMLARKLQEEEDMRLARQAQSQAVAGQASSGRRVGRGSQDMATSLRASTISRARHEFYMHQLISDSCMLIGALTEFDRYTRDFETFSVGFLGSVSVNSLRSDERVQLAIREVLRLRKERRIKKPTPYELQVSPAGIRLVEQEIIQKKSIRRRSSVQSAKPGGSLQHFPLQRISQCAFDPSMHTHFGFVIRQHNDEHICHVFQYEQSASQIANAFRKNKINHKTLTHSRLT</sequence>
<dbReference type="InterPro" id="IPR051133">
    <property type="entry name" value="Adapter_Engulfment-Domain"/>
</dbReference>
<dbReference type="InterPro" id="IPR036028">
    <property type="entry name" value="SH3-like_dom_sf"/>
</dbReference>
<dbReference type="SMART" id="SM00462">
    <property type="entry name" value="PTB"/>
    <property type="match status" value="1"/>
</dbReference>
<evidence type="ECO:0000259" key="5">
    <source>
        <dbReference type="PROSITE" id="PS50002"/>
    </source>
</evidence>
<reference evidence="6 7" key="1">
    <citation type="journal article" date="2008" name="Nature">
        <title>The genome of the choanoflagellate Monosiga brevicollis and the origin of metazoans.</title>
        <authorList>
            <consortium name="JGI Sequencing"/>
            <person name="King N."/>
            <person name="Westbrook M.J."/>
            <person name="Young S.L."/>
            <person name="Kuo A."/>
            <person name="Abedin M."/>
            <person name="Chapman J."/>
            <person name="Fairclough S."/>
            <person name="Hellsten U."/>
            <person name="Isogai Y."/>
            <person name="Letunic I."/>
            <person name="Marr M."/>
            <person name="Pincus D."/>
            <person name="Putnam N."/>
            <person name="Rokas A."/>
            <person name="Wright K.J."/>
            <person name="Zuzow R."/>
            <person name="Dirks W."/>
            <person name="Good M."/>
            <person name="Goodstein D."/>
            <person name="Lemons D."/>
            <person name="Li W."/>
            <person name="Lyons J.B."/>
            <person name="Morris A."/>
            <person name="Nichols S."/>
            <person name="Richter D.J."/>
            <person name="Salamov A."/>
            <person name="Bork P."/>
            <person name="Lim W.A."/>
            <person name="Manning G."/>
            <person name="Miller W.T."/>
            <person name="McGinnis W."/>
            <person name="Shapiro H."/>
            <person name="Tjian R."/>
            <person name="Grigoriev I.V."/>
            <person name="Rokhsar D."/>
        </authorList>
    </citation>
    <scope>NUCLEOTIDE SEQUENCE [LARGE SCALE GENOMIC DNA]</scope>
    <source>
        <strain evidence="7">MX1 / ATCC 50154</strain>
    </source>
</reference>
<dbReference type="Gene3D" id="2.30.29.30">
    <property type="entry name" value="Pleckstrin-homology domain (PH domain)/Phosphotyrosine-binding domain (PTB)"/>
    <property type="match status" value="1"/>
</dbReference>
<gene>
    <name evidence="6" type="ORF">MONBRDRAFT_31555</name>
</gene>
<dbReference type="SUPFAM" id="SSF50729">
    <property type="entry name" value="PH domain-like"/>
    <property type="match status" value="1"/>
</dbReference>
<accession>A9UTX8</accession>
<feature type="domain" description="SH3" evidence="5">
    <location>
        <begin position="59"/>
        <end position="120"/>
    </location>
</feature>
<dbReference type="SMART" id="SM00326">
    <property type="entry name" value="SH3"/>
    <property type="match status" value="1"/>
</dbReference>
<feature type="domain" description="PID" evidence="4">
    <location>
        <begin position="246"/>
        <end position="302"/>
    </location>
</feature>
<evidence type="ECO:0000256" key="2">
    <source>
        <dbReference type="PROSITE-ProRule" id="PRU00192"/>
    </source>
</evidence>
<organism evidence="6 7">
    <name type="scientific">Monosiga brevicollis</name>
    <name type="common">Choanoflagellate</name>
    <dbReference type="NCBI Taxonomy" id="81824"/>
    <lineage>
        <taxon>Eukaryota</taxon>
        <taxon>Choanoflagellata</taxon>
        <taxon>Craspedida</taxon>
        <taxon>Salpingoecidae</taxon>
        <taxon>Monosiga</taxon>
    </lineage>
</organism>
<dbReference type="KEGG" id="mbr:MONBRDRAFT_31555"/>
<dbReference type="Pfam" id="PF00640">
    <property type="entry name" value="PID"/>
    <property type="match status" value="1"/>
</dbReference>
<keyword evidence="7" id="KW-1185">Reference proteome</keyword>
<dbReference type="CDD" id="cd00934">
    <property type="entry name" value="PTB"/>
    <property type="match status" value="1"/>
</dbReference>
<evidence type="ECO:0000313" key="6">
    <source>
        <dbReference type="EMBL" id="EDQ91324.1"/>
    </source>
</evidence>
<dbReference type="InterPro" id="IPR001452">
    <property type="entry name" value="SH3_domain"/>
</dbReference>
<dbReference type="PROSITE" id="PS01179">
    <property type="entry name" value="PID"/>
    <property type="match status" value="1"/>
</dbReference>
<protein>
    <recommendedName>
        <fullName evidence="8">SH3 domain-containing protein</fullName>
    </recommendedName>
</protein>
<feature type="compositionally biased region" description="Acidic residues" evidence="3">
    <location>
        <begin position="38"/>
        <end position="48"/>
    </location>
</feature>
<evidence type="ECO:0000256" key="3">
    <source>
        <dbReference type="SAM" id="MobiDB-lite"/>
    </source>
</evidence>
<dbReference type="EMBL" id="CH991545">
    <property type="protein sequence ID" value="EDQ91324.1"/>
    <property type="molecule type" value="Genomic_DNA"/>
</dbReference>
<dbReference type="PANTHER" id="PTHR11232:SF45">
    <property type="entry name" value="GENE 7694-RELATED"/>
    <property type="match status" value="1"/>
</dbReference>
<dbReference type="PRINTS" id="PR00452">
    <property type="entry name" value="SH3DOMAIN"/>
</dbReference>
<proteinExistence type="predicted"/>
<name>A9UTX8_MONBE</name>
<dbReference type="InParanoid" id="A9UTX8"/>
<dbReference type="SUPFAM" id="SSF50044">
    <property type="entry name" value="SH3-domain"/>
    <property type="match status" value="1"/>
</dbReference>
<dbReference type="InterPro" id="IPR006020">
    <property type="entry name" value="PTB/PI_dom"/>
</dbReference>
<dbReference type="Gene3D" id="2.30.30.40">
    <property type="entry name" value="SH3 Domains"/>
    <property type="match status" value="1"/>
</dbReference>